<dbReference type="EMBL" id="CABVMM010000009">
    <property type="protein sequence ID" value="VVV01183.1"/>
    <property type="molecule type" value="Genomic_DNA"/>
</dbReference>
<accession>A0AC61YAL8</accession>
<dbReference type="Proteomes" id="UP000356253">
    <property type="component" value="Unassembled WGS sequence"/>
</dbReference>
<protein>
    <submittedName>
        <fullName evidence="1">HTH-type transcriptional regulator MhqR</fullName>
    </submittedName>
</protein>
<comment type="caution">
    <text evidence="1">The sequence shown here is derived from an EMBL/GenBank/DDBJ whole genome shotgun (WGS) entry which is preliminary data.</text>
</comment>
<evidence type="ECO:0000313" key="1">
    <source>
        <dbReference type="EMBL" id="VVV01183.1"/>
    </source>
</evidence>
<gene>
    <name evidence="1" type="primary">mhqR</name>
    <name evidence="1" type="ORF">FVB9532_02466</name>
</gene>
<organism evidence="1 2">
    <name type="scientific">Mesonia oceanica</name>
    <dbReference type="NCBI Taxonomy" id="2687242"/>
    <lineage>
        <taxon>Bacteria</taxon>
        <taxon>Pseudomonadati</taxon>
        <taxon>Bacteroidota</taxon>
        <taxon>Flavobacteriia</taxon>
        <taxon>Flavobacteriales</taxon>
        <taxon>Flavobacteriaceae</taxon>
        <taxon>Mesonia</taxon>
    </lineage>
</organism>
<name>A0AC61YAL8_9FLAO</name>
<proteinExistence type="predicted"/>
<keyword evidence="2" id="KW-1185">Reference proteome</keyword>
<evidence type="ECO:0000313" key="2">
    <source>
        <dbReference type="Proteomes" id="UP000356253"/>
    </source>
</evidence>
<sequence length="150" mass="17157">MKVEEILKTKAKLSIHKKVLINLQLTSAQASNEMMCLLKNYGISVPQFNVLRILRGQGNKPANLSTIQDRMVNKMSNTTRLVDKLIDKKLADRCICEENRRKVEILITQEGLNLLKELDPKVEESEKEATKNLSKQELEQLNGLLEKLRS</sequence>
<reference evidence="1" key="1">
    <citation type="submission" date="2019-09" db="EMBL/GenBank/DDBJ databases">
        <authorList>
            <person name="Rodrigo-Torres L."/>
            <person name="Arahal R. D."/>
            <person name="Lucena T."/>
        </authorList>
    </citation>
    <scope>NUCLEOTIDE SEQUENCE</scope>
    <source>
        <strain evidence="1">ISS653</strain>
    </source>
</reference>